<proteinExistence type="predicted"/>
<accession>A0A4Q9NT37</accession>
<gene>
    <name evidence="1" type="ORF">BD311DRAFT_761543</name>
</gene>
<dbReference type="EMBL" id="ML143439">
    <property type="protein sequence ID" value="TBU26919.1"/>
    <property type="molecule type" value="Genomic_DNA"/>
</dbReference>
<organism evidence="1">
    <name type="scientific">Dichomitus squalens</name>
    <dbReference type="NCBI Taxonomy" id="114155"/>
    <lineage>
        <taxon>Eukaryota</taxon>
        <taxon>Fungi</taxon>
        <taxon>Dikarya</taxon>
        <taxon>Basidiomycota</taxon>
        <taxon>Agaricomycotina</taxon>
        <taxon>Agaricomycetes</taxon>
        <taxon>Polyporales</taxon>
        <taxon>Polyporaceae</taxon>
        <taxon>Dichomitus</taxon>
    </lineage>
</organism>
<reference evidence="1" key="1">
    <citation type="submission" date="2019-01" db="EMBL/GenBank/DDBJ databases">
        <title>Draft genome sequences of three monokaryotic isolates of the white-rot basidiomycete fungus Dichomitus squalens.</title>
        <authorList>
            <consortium name="DOE Joint Genome Institute"/>
            <person name="Lopez S.C."/>
            <person name="Andreopoulos B."/>
            <person name="Pangilinan J."/>
            <person name="Lipzen A."/>
            <person name="Riley R."/>
            <person name="Ahrendt S."/>
            <person name="Ng V."/>
            <person name="Barry K."/>
            <person name="Daum C."/>
            <person name="Grigoriev I.V."/>
            <person name="Hilden K.S."/>
            <person name="Makela M.R."/>
            <person name="de Vries R.P."/>
        </authorList>
    </citation>
    <scope>NUCLEOTIDE SEQUENCE [LARGE SCALE GENOMIC DNA]</scope>
    <source>
        <strain evidence="1">OM18370.1</strain>
    </source>
</reference>
<dbReference type="Proteomes" id="UP000292957">
    <property type="component" value="Unassembled WGS sequence"/>
</dbReference>
<protein>
    <submittedName>
        <fullName evidence="1">Uncharacterized protein</fullName>
    </submittedName>
</protein>
<evidence type="ECO:0000313" key="1">
    <source>
        <dbReference type="EMBL" id="TBU26919.1"/>
    </source>
</evidence>
<dbReference type="AlphaFoldDB" id="A0A4Q9NT37"/>
<sequence>MYCRAIIIFPSLTDSGPRRAAPQRENESALFPLKFRLSTSSPHNTCVDLRTHRFHHIDYPHPDCHRIHTLHIVKPSRGLPSAPESQAFTSIVPCEADDVPIRIWQRGRRRTPGRGQPLVWGVWETGWGRSDEADNRSRLEGRYGDGLVGKRPEEHMIAVVHDQRHAPERQLRATGCVCSARSFRMKRVPIACQAECRLRDGTCREVNQVREVDPRRGKTERMH</sequence>
<name>A0A4Q9NT37_9APHY</name>